<organism evidence="3 4">
    <name type="scientific">Nocardioides plantarum</name>
    <dbReference type="NCBI Taxonomy" id="29299"/>
    <lineage>
        <taxon>Bacteria</taxon>
        <taxon>Bacillati</taxon>
        <taxon>Actinomycetota</taxon>
        <taxon>Actinomycetes</taxon>
        <taxon>Propionibacteriales</taxon>
        <taxon>Nocardioidaceae</taxon>
        <taxon>Nocardioides</taxon>
    </lineage>
</organism>
<dbReference type="SUPFAM" id="SSF53335">
    <property type="entry name" value="S-adenosyl-L-methionine-dependent methyltransferases"/>
    <property type="match status" value="1"/>
</dbReference>
<dbReference type="CDD" id="cd02440">
    <property type="entry name" value="AdoMet_MTases"/>
    <property type="match status" value="1"/>
</dbReference>
<evidence type="ECO:0000313" key="3">
    <source>
        <dbReference type="EMBL" id="MFB9315553.1"/>
    </source>
</evidence>
<dbReference type="GO" id="GO:0032259">
    <property type="term" value="P:methylation"/>
    <property type="evidence" value="ECO:0007669"/>
    <property type="project" value="UniProtKB-KW"/>
</dbReference>
<evidence type="ECO:0000313" key="4">
    <source>
        <dbReference type="Proteomes" id="UP001589750"/>
    </source>
</evidence>
<gene>
    <name evidence="3" type="ORF">ACFFRI_21095</name>
</gene>
<dbReference type="EMBL" id="JBHMDG010000034">
    <property type="protein sequence ID" value="MFB9315553.1"/>
    <property type="molecule type" value="Genomic_DNA"/>
</dbReference>
<accession>A0ABV5KHG2</accession>
<dbReference type="GO" id="GO:0008168">
    <property type="term" value="F:methyltransferase activity"/>
    <property type="evidence" value="ECO:0007669"/>
    <property type="project" value="UniProtKB-KW"/>
</dbReference>
<dbReference type="PANTHER" id="PTHR44068:SF11">
    <property type="entry name" value="GERANYL DIPHOSPHATE 2-C-METHYLTRANSFERASE"/>
    <property type="match status" value="1"/>
</dbReference>
<protein>
    <submittedName>
        <fullName evidence="3">Class I SAM-dependent methyltransferase</fullName>
        <ecNumber evidence="3">2.1.1.-</ecNumber>
    </submittedName>
</protein>
<dbReference type="PANTHER" id="PTHR44068">
    <property type="entry name" value="ZGC:194242"/>
    <property type="match status" value="1"/>
</dbReference>
<dbReference type="InterPro" id="IPR029063">
    <property type="entry name" value="SAM-dependent_MTases_sf"/>
</dbReference>
<name>A0ABV5KHG2_9ACTN</name>
<keyword evidence="1 3" id="KW-0808">Transferase</keyword>
<dbReference type="RefSeq" id="WP_211350813.1">
    <property type="nucleotide sequence ID" value="NZ_JBHMDG010000034.1"/>
</dbReference>
<comment type="caution">
    <text evidence="3">The sequence shown here is derived from an EMBL/GenBank/DDBJ whole genome shotgun (WGS) entry which is preliminary data.</text>
</comment>
<dbReference type="Proteomes" id="UP001589750">
    <property type="component" value="Unassembled WGS sequence"/>
</dbReference>
<dbReference type="InterPro" id="IPR013216">
    <property type="entry name" value="Methyltransf_11"/>
</dbReference>
<reference evidence="3 4" key="1">
    <citation type="submission" date="2024-09" db="EMBL/GenBank/DDBJ databases">
        <authorList>
            <person name="Sun Q."/>
            <person name="Mori K."/>
        </authorList>
    </citation>
    <scope>NUCLEOTIDE SEQUENCE [LARGE SCALE GENOMIC DNA]</scope>
    <source>
        <strain evidence="3 4">JCM 9626</strain>
    </source>
</reference>
<dbReference type="Pfam" id="PF08241">
    <property type="entry name" value="Methyltransf_11"/>
    <property type="match status" value="1"/>
</dbReference>
<proteinExistence type="predicted"/>
<dbReference type="InterPro" id="IPR050447">
    <property type="entry name" value="Erg6_SMT_methyltransf"/>
</dbReference>
<keyword evidence="3" id="KW-0489">Methyltransferase</keyword>
<dbReference type="Gene3D" id="3.40.50.150">
    <property type="entry name" value="Vaccinia Virus protein VP39"/>
    <property type="match status" value="1"/>
</dbReference>
<feature type="domain" description="Methyltransferase type 11" evidence="2">
    <location>
        <begin position="60"/>
        <end position="147"/>
    </location>
</feature>
<dbReference type="EC" id="2.1.1.-" evidence="3"/>
<sequence length="254" mass="26805">MPPDDAMVDEFDTYARWTADAVAELGDDHALPAACRGSGSPAALDWLAGRMGLRRGTRLLDSGAGVGGPAEHVARGLGVVPVLAEPMEGACRAAARLFDNPVVVGDGAALPFPDGAFDAVWSLGVLCTVDDKVALLAELARVVVPGGPVGLLVFERRVEHLADQPEGNSFPTSAELAAHLERAGLVVRDETWVEDLPATPRDWTRAVEEVERVIARDHGDDEGFRVAQRQSDQVGHLMGDGLVAGRLLVVTTPV</sequence>
<keyword evidence="4" id="KW-1185">Reference proteome</keyword>
<evidence type="ECO:0000256" key="1">
    <source>
        <dbReference type="ARBA" id="ARBA00022679"/>
    </source>
</evidence>
<evidence type="ECO:0000259" key="2">
    <source>
        <dbReference type="Pfam" id="PF08241"/>
    </source>
</evidence>